<name>W2NYF3_PHYNI</name>
<evidence type="ECO:0000313" key="1">
    <source>
        <dbReference type="EMBL" id="ETM53520.1"/>
    </source>
</evidence>
<reference evidence="1" key="1">
    <citation type="submission" date="2013-11" db="EMBL/GenBank/DDBJ databases">
        <title>The Genome Sequence of Phytophthora parasitica IAC_01/95.</title>
        <authorList>
            <consortium name="The Broad Institute Genomics Platform"/>
            <person name="Russ C."/>
            <person name="Tyler B."/>
            <person name="Panabieres F."/>
            <person name="Shan W."/>
            <person name="Tripathy S."/>
            <person name="Grunwald N."/>
            <person name="Machado M."/>
            <person name="Johnson C.S."/>
            <person name="Arredondo F."/>
            <person name="Hong C."/>
            <person name="Coffey M."/>
            <person name="Young S.K."/>
            <person name="Zeng Q."/>
            <person name="Gargeya S."/>
            <person name="Fitzgerald M."/>
            <person name="Abouelleil A."/>
            <person name="Alvarado L."/>
            <person name="Chapman S.B."/>
            <person name="Gainer-Dewar J."/>
            <person name="Goldberg J."/>
            <person name="Griggs A."/>
            <person name="Gujja S."/>
            <person name="Hansen M."/>
            <person name="Howarth C."/>
            <person name="Imamovic A."/>
            <person name="Ireland A."/>
            <person name="Larimer J."/>
            <person name="McCowan C."/>
            <person name="Murphy C."/>
            <person name="Pearson M."/>
            <person name="Poon T.W."/>
            <person name="Priest M."/>
            <person name="Roberts A."/>
            <person name="Saif S."/>
            <person name="Shea T."/>
            <person name="Sykes S."/>
            <person name="Wortman J."/>
            <person name="Nusbaum C."/>
            <person name="Birren B."/>
        </authorList>
    </citation>
    <scope>NUCLEOTIDE SEQUENCE [LARGE SCALE GENOMIC DNA]</scope>
    <source>
        <strain evidence="1">IAC_01/95</strain>
    </source>
</reference>
<dbReference type="Proteomes" id="UP000054532">
    <property type="component" value="Unassembled WGS sequence"/>
</dbReference>
<organism evidence="1">
    <name type="scientific">Phytophthora nicotianae</name>
    <name type="common">Potato buckeye rot agent</name>
    <name type="synonym">Phytophthora parasitica</name>
    <dbReference type="NCBI Taxonomy" id="4792"/>
    <lineage>
        <taxon>Eukaryota</taxon>
        <taxon>Sar</taxon>
        <taxon>Stramenopiles</taxon>
        <taxon>Oomycota</taxon>
        <taxon>Peronosporomycetes</taxon>
        <taxon>Peronosporales</taxon>
        <taxon>Peronosporaceae</taxon>
        <taxon>Phytophthora</taxon>
    </lineage>
</organism>
<gene>
    <name evidence="1" type="ORF">L914_03007</name>
</gene>
<sequence>MMLLADFTLGDDFRVTINNQTQNSRSADIYSGV</sequence>
<protein>
    <submittedName>
        <fullName evidence="1">Uncharacterized protein</fullName>
    </submittedName>
</protein>
<dbReference type="EMBL" id="KI691319">
    <property type="protein sequence ID" value="ETM53520.1"/>
    <property type="molecule type" value="Genomic_DNA"/>
</dbReference>
<accession>W2NYF3</accession>
<dbReference type="AlphaFoldDB" id="W2NYF3"/>
<proteinExistence type="predicted"/>